<feature type="chain" id="PRO_5037342212" evidence="2">
    <location>
        <begin position="32"/>
        <end position="221"/>
    </location>
</feature>
<dbReference type="RefSeq" id="WP_203986088.1">
    <property type="nucleotide sequence ID" value="NZ_BOOU01000048.1"/>
</dbReference>
<dbReference type="EMBL" id="BOOU01000048">
    <property type="protein sequence ID" value="GII78457.1"/>
    <property type="molecule type" value="Genomic_DNA"/>
</dbReference>
<dbReference type="PANTHER" id="PTHR34823">
    <property type="entry name" value="GLCNAC-BINDING PROTEIN A"/>
    <property type="match status" value="1"/>
</dbReference>
<evidence type="ECO:0000256" key="1">
    <source>
        <dbReference type="ARBA" id="ARBA00022729"/>
    </source>
</evidence>
<dbReference type="CDD" id="cd21177">
    <property type="entry name" value="LPMO_AA10"/>
    <property type="match status" value="1"/>
</dbReference>
<feature type="domain" description="Chitin-binding type-4" evidence="3">
    <location>
        <begin position="35"/>
        <end position="217"/>
    </location>
</feature>
<dbReference type="SUPFAM" id="SSF81296">
    <property type="entry name" value="E set domains"/>
    <property type="match status" value="1"/>
</dbReference>
<dbReference type="InterPro" id="IPR014756">
    <property type="entry name" value="Ig_E-set"/>
</dbReference>
<keyword evidence="5" id="KW-1185">Reference proteome</keyword>
<dbReference type="AlphaFoldDB" id="A0A919R790"/>
<sequence length="221" mass="24556">MRPSPSLRRWAARVAVLFAAAVTCLATGVVAANAHGTVVGPSSRNYSCLQRWQSNFWDGTMATKDPMCWQAWQDNSSAMWNYMSLYRNGLGGDFQNKIPNGQLCSGGRADNGYYKSLDTVGDWKATDIRNSFTVTMNDEARHGADYLMVYVTKPGFDPTRQALTWGDLQLLTKTGRYSPAQSYTMNLSTSGRSGRAMIFTIWQASHTDQAFFFCSDVNFVG</sequence>
<protein>
    <submittedName>
        <fullName evidence="4">Chitin-binding protein</fullName>
    </submittedName>
</protein>
<comment type="caution">
    <text evidence="4">The sequence shown here is derived from an EMBL/GenBank/DDBJ whole genome shotgun (WGS) entry which is preliminary data.</text>
</comment>
<dbReference type="Gene3D" id="2.70.50.50">
    <property type="entry name" value="chitin-binding protein cbp21"/>
    <property type="match status" value="1"/>
</dbReference>
<feature type="signal peptide" evidence="2">
    <location>
        <begin position="1"/>
        <end position="31"/>
    </location>
</feature>
<proteinExistence type="predicted"/>
<gene>
    <name evidence="4" type="ORF">Sru01_34390</name>
</gene>
<dbReference type="PANTHER" id="PTHR34823:SF1">
    <property type="entry name" value="CHITIN-BINDING TYPE-4 DOMAIN-CONTAINING PROTEIN"/>
    <property type="match status" value="1"/>
</dbReference>
<dbReference type="InterPro" id="IPR004302">
    <property type="entry name" value="Cellulose/chitin-bd_N"/>
</dbReference>
<evidence type="ECO:0000259" key="3">
    <source>
        <dbReference type="Pfam" id="PF03067"/>
    </source>
</evidence>
<accession>A0A919R790</accession>
<dbReference type="InterPro" id="IPR051024">
    <property type="entry name" value="GlcNAc_Chitin_IntDeg"/>
</dbReference>
<keyword evidence="1 2" id="KW-0732">Signal</keyword>
<evidence type="ECO:0000256" key="2">
    <source>
        <dbReference type="SAM" id="SignalP"/>
    </source>
</evidence>
<evidence type="ECO:0000313" key="5">
    <source>
        <dbReference type="Proteomes" id="UP000655287"/>
    </source>
</evidence>
<dbReference type="Proteomes" id="UP000655287">
    <property type="component" value="Unassembled WGS sequence"/>
</dbReference>
<dbReference type="Pfam" id="PF03067">
    <property type="entry name" value="LPMO_10"/>
    <property type="match status" value="1"/>
</dbReference>
<organism evidence="4 5">
    <name type="scientific">Sphaerisporangium rufum</name>
    <dbReference type="NCBI Taxonomy" id="1381558"/>
    <lineage>
        <taxon>Bacteria</taxon>
        <taxon>Bacillati</taxon>
        <taxon>Actinomycetota</taxon>
        <taxon>Actinomycetes</taxon>
        <taxon>Streptosporangiales</taxon>
        <taxon>Streptosporangiaceae</taxon>
        <taxon>Sphaerisporangium</taxon>
    </lineage>
</organism>
<name>A0A919R790_9ACTN</name>
<reference evidence="4" key="1">
    <citation type="submission" date="2021-01" db="EMBL/GenBank/DDBJ databases">
        <title>Whole genome shotgun sequence of Sphaerisporangium rufum NBRC 109079.</title>
        <authorList>
            <person name="Komaki H."/>
            <person name="Tamura T."/>
        </authorList>
    </citation>
    <scope>NUCLEOTIDE SEQUENCE</scope>
    <source>
        <strain evidence="4">NBRC 109079</strain>
    </source>
</reference>
<evidence type="ECO:0000313" key="4">
    <source>
        <dbReference type="EMBL" id="GII78457.1"/>
    </source>
</evidence>